<dbReference type="UniPathway" id="UPA00063"/>
<feature type="transmembrane region" description="Helical" evidence="26">
    <location>
        <begin position="295"/>
        <end position="316"/>
    </location>
</feature>
<dbReference type="PROSITE" id="PS01017">
    <property type="entry name" value="STEROL_REDUCT_1"/>
    <property type="match status" value="1"/>
</dbReference>
<evidence type="ECO:0000256" key="26">
    <source>
        <dbReference type="SAM" id="Phobius"/>
    </source>
</evidence>
<comment type="catalytic activity">
    <reaction evidence="22">
        <text>4,4-dimethyl-8,14-cholestadien-3beta-ol + NADPH + H(+) = 4,4-dimethyl-5alpha-cholest-8-en-3beta-ol + NADP(+)</text>
        <dbReference type="Rhea" id="RHEA:46812"/>
        <dbReference type="ChEBI" id="CHEBI:15378"/>
        <dbReference type="ChEBI" id="CHEBI:57783"/>
        <dbReference type="ChEBI" id="CHEBI:58349"/>
        <dbReference type="ChEBI" id="CHEBI:78904"/>
        <dbReference type="ChEBI" id="CHEBI:87044"/>
    </reaction>
</comment>
<keyword evidence="8 26" id="KW-0812">Transmembrane</keyword>
<evidence type="ECO:0000256" key="15">
    <source>
        <dbReference type="ARBA" id="ARBA00023098"/>
    </source>
</evidence>
<evidence type="ECO:0000256" key="10">
    <source>
        <dbReference type="ARBA" id="ARBA00022824"/>
    </source>
</evidence>
<dbReference type="InterPro" id="IPR018083">
    <property type="entry name" value="Sterol_reductase_CS"/>
</dbReference>
<dbReference type="GO" id="GO:0005789">
    <property type="term" value="C:endoplasmic reticulum membrane"/>
    <property type="evidence" value="ECO:0007669"/>
    <property type="project" value="UniProtKB-SubCell"/>
</dbReference>
<evidence type="ECO:0000256" key="4">
    <source>
        <dbReference type="ARBA" id="ARBA00005402"/>
    </source>
</evidence>
<proteinExistence type="inferred from homology"/>
<evidence type="ECO:0000256" key="14">
    <source>
        <dbReference type="ARBA" id="ARBA00023011"/>
    </source>
</evidence>
<evidence type="ECO:0000256" key="16">
    <source>
        <dbReference type="ARBA" id="ARBA00023136"/>
    </source>
</evidence>
<reference evidence="27 28" key="1">
    <citation type="submission" date="2018-04" db="EMBL/GenBank/DDBJ databases">
        <title>The genome of golden apple snail Pomacea canaliculata provides insight into stress tolerance and invasive adaptation.</title>
        <authorList>
            <person name="Liu C."/>
            <person name="Liu B."/>
            <person name="Ren Y."/>
            <person name="Zhang Y."/>
            <person name="Wang H."/>
            <person name="Li S."/>
            <person name="Jiang F."/>
            <person name="Yin L."/>
            <person name="Zhang G."/>
            <person name="Qian W."/>
            <person name="Fan W."/>
        </authorList>
    </citation>
    <scope>NUCLEOTIDE SEQUENCE [LARGE SCALE GENOMIC DNA]</scope>
    <source>
        <strain evidence="27">SZHN2017</strain>
        <tissue evidence="27">Muscle</tissue>
    </source>
</reference>
<keyword evidence="6" id="KW-0444">Lipid biosynthesis</keyword>
<evidence type="ECO:0000256" key="7">
    <source>
        <dbReference type="ARBA" id="ARBA00022548"/>
    </source>
</evidence>
<keyword evidence="10" id="KW-0256">Endoplasmic reticulum</keyword>
<evidence type="ECO:0000256" key="1">
    <source>
        <dbReference type="ARBA" id="ARBA00004127"/>
    </source>
</evidence>
<keyword evidence="12 26" id="KW-1133">Transmembrane helix</keyword>
<feature type="transmembrane region" description="Helical" evidence="26">
    <location>
        <begin position="388"/>
        <end position="407"/>
    </location>
</feature>
<keyword evidence="17" id="KW-1207">Sterol metabolism</keyword>
<feature type="transmembrane region" description="Helical" evidence="26">
    <location>
        <begin position="206"/>
        <end position="224"/>
    </location>
</feature>
<keyword evidence="13" id="KW-0560">Oxidoreductase</keyword>
<feature type="transmembrane region" description="Helical" evidence="26">
    <location>
        <begin position="236"/>
        <end position="253"/>
    </location>
</feature>
<evidence type="ECO:0000256" key="6">
    <source>
        <dbReference type="ARBA" id="ARBA00022516"/>
    </source>
</evidence>
<evidence type="ECO:0000256" key="5">
    <source>
        <dbReference type="ARBA" id="ARBA00012413"/>
    </source>
</evidence>
<evidence type="ECO:0000256" key="20">
    <source>
        <dbReference type="ARBA" id="ARBA00031227"/>
    </source>
</evidence>
<dbReference type="Gene3D" id="1.20.120.1630">
    <property type="match status" value="1"/>
</dbReference>
<feature type="compositionally biased region" description="Basic residues" evidence="25">
    <location>
        <begin position="1"/>
        <end position="34"/>
    </location>
</feature>
<dbReference type="PROSITE" id="PS01018">
    <property type="entry name" value="STEROL_REDUCT_2"/>
    <property type="match status" value="1"/>
</dbReference>
<dbReference type="OMA" id="PNYMGDL"/>
<dbReference type="AlphaFoldDB" id="A0A2T7PFU5"/>
<keyword evidence="11" id="KW-0752">Steroid biosynthesis</keyword>
<evidence type="ECO:0000256" key="3">
    <source>
        <dbReference type="ARBA" id="ARBA00004770"/>
    </source>
</evidence>
<evidence type="ECO:0000313" key="28">
    <source>
        <dbReference type="Proteomes" id="UP000245119"/>
    </source>
</evidence>
<evidence type="ECO:0000256" key="23">
    <source>
        <dbReference type="ARBA" id="ARBA00048712"/>
    </source>
</evidence>
<dbReference type="GO" id="GO:0006695">
    <property type="term" value="P:cholesterol biosynthetic process"/>
    <property type="evidence" value="ECO:0007669"/>
    <property type="project" value="UniProtKB-UniPathway"/>
</dbReference>
<dbReference type="FunFam" id="1.20.120.1630:FF:000001">
    <property type="entry name" value="delta(14)-sterol reductase isoform X1"/>
    <property type="match status" value="1"/>
</dbReference>
<dbReference type="EC" id="1.3.1.70" evidence="5"/>
<organism evidence="27 28">
    <name type="scientific">Pomacea canaliculata</name>
    <name type="common">Golden apple snail</name>
    <dbReference type="NCBI Taxonomy" id="400727"/>
    <lineage>
        <taxon>Eukaryota</taxon>
        <taxon>Metazoa</taxon>
        <taxon>Spiralia</taxon>
        <taxon>Lophotrochozoa</taxon>
        <taxon>Mollusca</taxon>
        <taxon>Gastropoda</taxon>
        <taxon>Caenogastropoda</taxon>
        <taxon>Architaenioglossa</taxon>
        <taxon>Ampullarioidea</taxon>
        <taxon>Ampullariidae</taxon>
        <taxon>Pomacea</taxon>
    </lineage>
</organism>
<evidence type="ECO:0000256" key="18">
    <source>
        <dbReference type="ARBA" id="ARBA00023221"/>
    </source>
</evidence>
<feature type="compositionally biased region" description="Low complexity" evidence="25">
    <location>
        <begin position="43"/>
        <end position="64"/>
    </location>
</feature>
<evidence type="ECO:0000256" key="13">
    <source>
        <dbReference type="ARBA" id="ARBA00023002"/>
    </source>
</evidence>
<dbReference type="GO" id="GO:0050613">
    <property type="term" value="F:Delta14-sterol reductase activity"/>
    <property type="evidence" value="ECO:0007669"/>
    <property type="project" value="UniProtKB-EC"/>
</dbReference>
<accession>A0A2T7PFU5</accession>
<evidence type="ECO:0000256" key="11">
    <source>
        <dbReference type="ARBA" id="ARBA00022955"/>
    </source>
</evidence>
<keyword evidence="9" id="KW-0152">Cholesterol biosynthesis</keyword>
<comment type="subcellular location">
    <subcellularLocation>
        <location evidence="1">Endomembrane system</location>
        <topology evidence="1">Multi-pass membrane protein</topology>
    </subcellularLocation>
    <subcellularLocation>
        <location evidence="2">Endoplasmic reticulum membrane</location>
    </subcellularLocation>
</comment>
<feature type="transmembrane region" description="Helical" evidence="26">
    <location>
        <begin position="166"/>
        <end position="185"/>
    </location>
</feature>
<keyword evidence="15" id="KW-0443">Lipid metabolism</keyword>
<evidence type="ECO:0000256" key="9">
    <source>
        <dbReference type="ARBA" id="ARBA00022778"/>
    </source>
</evidence>
<comment type="pathway">
    <text evidence="3">Steroid biosynthesis; cholesterol biosynthesis.</text>
</comment>
<feature type="transmembrane region" description="Helical" evidence="26">
    <location>
        <begin position="354"/>
        <end position="376"/>
    </location>
</feature>
<feature type="region of interest" description="Disordered" evidence="25">
    <location>
        <begin position="1"/>
        <end position="88"/>
    </location>
</feature>
<evidence type="ECO:0000313" key="27">
    <source>
        <dbReference type="EMBL" id="PVD32295.1"/>
    </source>
</evidence>
<keyword evidence="28" id="KW-1185">Reference proteome</keyword>
<evidence type="ECO:0000256" key="19">
    <source>
        <dbReference type="ARBA" id="ARBA00030165"/>
    </source>
</evidence>
<dbReference type="PANTHER" id="PTHR21257:SF52">
    <property type="entry name" value="DELTA(14)-STEROL REDUCTASE TM7SF2"/>
    <property type="match status" value="1"/>
</dbReference>
<dbReference type="OrthoDB" id="5326588at2759"/>
<evidence type="ECO:0000256" key="25">
    <source>
        <dbReference type="SAM" id="MobiDB-lite"/>
    </source>
</evidence>
<dbReference type="EMBL" id="PZQS01000004">
    <property type="protein sequence ID" value="PVD32295.1"/>
    <property type="molecule type" value="Genomic_DNA"/>
</dbReference>
<comment type="catalytic activity">
    <reaction evidence="24">
        <text>4,4-dimethyl-5alpha-cholesta-8,24-dien-3beta-ol + NADP(+) = 4,4-dimethyl-5alpha-cholesta-8,14,24-trien-3beta-ol + NADPH + H(+)</text>
        <dbReference type="Rhea" id="RHEA:18561"/>
        <dbReference type="ChEBI" id="CHEBI:15378"/>
        <dbReference type="ChEBI" id="CHEBI:17813"/>
        <dbReference type="ChEBI" id="CHEBI:18364"/>
        <dbReference type="ChEBI" id="CHEBI:57783"/>
        <dbReference type="ChEBI" id="CHEBI:58349"/>
        <dbReference type="EC" id="1.3.1.70"/>
    </reaction>
</comment>
<evidence type="ECO:0000256" key="12">
    <source>
        <dbReference type="ARBA" id="ARBA00022989"/>
    </source>
</evidence>
<feature type="compositionally biased region" description="Polar residues" evidence="25">
    <location>
        <begin position="75"/>
        <end position="86"/>
    </location>
</feature>
<evidence type="ECO:0000256" key="22">
    <source>
        <dbReference type="ARBA" id="ARBA00048100"/>
    </source>
</evidence>
<dbReference type="InterPro" id="IPR001171">
    <property type="entry name" value="ERG24_DHCR-like"/>
</dbReference>
<evidence type="ECO:0000256" key="24">
    <source>
        <dbReference type="ARBA" id="ARBA00049367"/>
    </source>
</evidence>
<gene>
    <name evidence="27" type="ORF">C0Q70_07728</name>
</gene>
<comment type="caution">
    <text evidence="27">The sequence shown here is derived from an EMBL/GenBank/DDBJ whole genome shotgun (WGS) entry which is preliminary data.</text>
</comment>
<evidence type="ECO:0000256" key="2">
    <source>
        <dbReference type="ARBA" id="ARBA00004586"/>
    </source>
</evidence>
<dbReference type="Proteomes" id="UP000245119">
    <property type="component" value="Linkage Group LG4"/>
</dbReference>
<evidence type="ECO:0000256" key="8">
    <source>
        <dbReference type="ARBA" id="ARBA00022692"/>
    </source>
</evidence>
<feature type="transmembrane region" description="Helical" evidence="26">
    <location>
        <begin position="116"/>
        <end position="136"/>
    </location>
</feature>
<feature type="transmembrane region" description="Helical" evidence="26">
    <location>
        <begin position="322"/>
        <end position="342"/>
    </location>
</feature>
<sequence length="521" mass="59657">MPSPRKTKSPARARSRQRSKSASRKSKSRSRSRNRSTPTKNESSNSTSVTTVRQVSTRVSRSTTAAFQEKASVTPVRQPSLTTSRVEQVEEKITTHLKPKMSDKEKESPKTKTKEFGGPIGTLLLIFLLPLTLYYVNLACRKGKCNILEVPKLTGSLLQFVDMEATFIYLGWFLFQAVLAVVPVGKVVEGQPLKNGQRLKYRLNGFHALLFTLLCLGLAVYFKVPLTVIHTKFFKLLTTAVVFSFTLSIFLYIKSRFTPSSMLAEPGNTGNIIYDFFMGHELNPRMGPLDLKFFCELRPGLIGWAILNIVFLLKAYQETGVFPPALTMVVFFQFVYVADALVYEDAILTTMDIIHDGFGFMLAFGDLAWVPFLYCLQPRYLLETRYDLPWYCLAPIAVLNIIGYCIFRMSNLQKNEFRKDPSNPAHAHLETIPTPSGKRLLVSGWWGLCRKPNYLGDIIMAVSWSLPCGFNHILPYFYPIYFFILLVHRERRDAELCRRKYGACWDRYCERVQYRIIPYVY</sequence>
<comment type="catalytic activity">
    <reaction evidence="23">
        <text>5alpha-cholest-8,14-dien-3beta-ol + NADPH + H(+) = 5alpha-cholest-8-en-3beta-ol + NADP(+)</text>
        <dbReference type="Rhea" id="RHEA:46456"/>
        <dbReference type="ChEBI" id="CHEBI:15378"/>
        <dbReference type="ChEBI" id="CHEBI:16608"/>
        <dbReference type="ChEBI" id="CHEBI:57783"/>
        <dbReference type="ChEBI" id="CHEBI:58349"/>
        <dbReference type="ChEBI" id="CHEBI:86131"/>
    </reaction>
</comment>
<name>A0A2T7PFU5_POMCA</name>
<comment type="similarity">
    <text evidence="4">Belongs to the ERG4/ERG24 family.</text>
</comment>
<evidence type="ECO:0000256" key="21">
    <source>
        <dbReference type="ARBA" id="ARBA00032210"/>
    </source>
</evidence>
<keyword evidence="7" id="KW-0153">Cholesterol metabolism</keyword>
<dbReference type="Pfam" id="PF01222">
    <property type="entry name" value="ERG4_ERG24"/>
    <property type="match status" value="1"/>
</dbReference>
<dbReference type="PANTHER" id="PTHR21257">
    <property type="entry name" value="DELTA(14)-STEROL REDUCTASE"/>
    <property type="match status" value="1"/>
</dbReference>
<keyword evidence="16 26" id="KW-0472">Membrane</keyword>
<keyword evidence="18" id="KW-0753">Steroid metabolism</keyword>
<keyword evidence="14" id="KW-0756">Sterol biosynthesis</keyword>
<protein>
    <recommendedName>
        <fullName evidence="5">Delta(14)-sterol reductase</fullName>
        <ecNumber evidence="5">1.3.1.70</ecNumber>
    </recommendedName>
    <alternativeName>
        <fullName evidence="21">3-beta-hydroxysterol Delta (14)-reductase</fullName>
    </alternativeName>
    <alternativeName>
        <fullName evidence="19">C-14 sterol reductase</fullName>
    </alternativeName>
    <alternativeName>
        <fullName evidence="20">Sterol C14-reductase</fullName>
    </alternativeName>
</protein>
<dbReference type="GO" id="GO:0005637">
    <property type="term" value="C:nuclear inner membrane"/>
    <property type="evidence" value="ECO:0007669"/>
    <property type="project" value="TreeGrafter"/>
</dbReference>
<dbReference type="STRING" id="400727.A0A2T7PFU5"/>
<evidence type="ECO:0000256" key="17">
    <source>
        <dbReference type="ARBA" id="ARBA00023166"/>
    </source>
</evidence>